<evidence type="ECO:0000313" key="5">
    <source>
        <dbReference type="Proteomes" id="UP000075583"/>
    </source>
</evidence>
<keyword evidence="5" id="KW-1185">Reference proteome</keyword>
<dbReference type="EMBL" id="LQZQ01000049">
    <property type="protein sequence ID" value="KYG72182.1"/>
    <property type="molecule type" value="Genomic_DNA"/>
</dbReference>
<dbReference type="Proteomes" id="UP000075583">
    <property type="component" value="Unassembled WGS sequence"/>
</dbReference>
<keyword evidence="1 2" id="KW-0597">Phosphoprotein</keyword>
<name>A0A150X0S9_ROSEK</name>
<dbReference type="PANTHER" id="PTHR44591:SF3">
    <property type="entry name" value="RESPONSE REGULATORY DOMAIN-CONTAINING PROTEIN"/>
    <property type="match status" value="1"/>
</dbReference>
<dbReference type="Gene3D" id="3.40.50.2300">
    <property type="match status" value="1"/>
</dbReference>
<evidence type="ECO:0000313" key="4">
    <source>
        <dbReference type="EMBL" id="KYG72182.1"/>
    </source>
</evidence>
<feature type="domain" description="Response regulatory" evidence="3">
    <location>
        <begin position="4"/>
        <end position="118"/>
    </location>
</feature>
<sequence>MKKSILILEDDSATRFLLTHYLSTEYDLSIYENGLEGLAWLEKGNNADLIITDLEMPKMDGFQFIARTRNDDRFRDIPILITSSLDEAQARKKIKCDCPYFQKSAEFSSLKSFVSRMLNEV</sequence>
<dbReference type="AlphaFoldDB" id="A0A150X0S9"/>
<dbReference type="InterPro" id="IPR001789">
    <property type="entry name" value="Sig_transdc_resp-reg_receiver"/>
</dbReference>
<dbReference type="PANTHER" id="PTHR44591">
    <property type="entry name" value="STRESS RESPONSE REGULATOR PROTEIN 1"/>
    <property type="match status" value="1"/>
</dbReference>
<dbReference type="STRING" id="279360.MB14_09055"/>
<dbReference type="GO" id="GO:0000160">
    <property type="term" value="P:phosphorelay signal transduction system"/>
    <property type="evidence" value="ECO:0007669"/>
    <property type="project" value="InterPro"/>
</dbReference>
<comment type="caution">
    <text evidence="4">The sequence shown here is derived from an EMBL/GenBank/DDBJ whole genome shotgun (WGS) entry which is preliminary data.</text>
</comment>
<dbReference type="SUPFAM" id="SSF52172">
    <property type="entry name" value="CheY-like"/>
    <property type="match status" value="1"/>
</dbReference>
<evidence type="ECO:0000259" key="3">
    <source>
        <dbReference type="PROSITE" id="PS50110"/>
    </source>
</evidence>
<dbReference type="PROSITE" id="PS50110">
    <property type="entry name" value="RESPONSE_REGULATORY"/>
    <property type="match status" value="1"/>
</dbReference>
<evidence type="ECO:0000256" key="1">
    <source>
        <dbReference type="ARBA" id="ARBA00022553"/>
    </source>
</evidence>
<dbReference type="OrthoDB" id="9789181at2"/>
<gene>
    <name evidence="4" type="ORF">MB14_09055</name>
</gene>
<accession>A0A150X0S9</accession>
<feature type="modified residue" description="4-aspartylphosphate" evidence="2">
    <location>
        <position position="53"/>
    </location>
</feature>
<dbReference type="Pfam" id="PF00072">
    <property type="entry name" value="Response_reg"/>
    <property type="match status" value="1"/>
</dbReference>
<proteinExistence type="predicted"/>
<dbReference type="InterPro" id="IPR050595">
    <property type="entry name" value="Bact_response_regulator"/>
</dbReference>
<dbReference type="SMART" id="SM00448">
    <property type="entry name" value="REC"/>
    <property type="match status" value="1"/>
</dbReference>
<dbReference type="InterPro" id="IPR011006">
    <property type="entry name" value="CheY-like_superfamily"/>
</dbReference>
<dbReference type="RefSeq" id="WP_062593203.1">
    <property type="nucleotide sequence ID" value="NZ_LQZQ01000049.1"/>
</dbReference>
<reference evidence="4" key="1">
    <citation type="submission" date="2016-01" db="EMBL/GenBank/DDBJ databases">
        <title>Genome sequencing of Roseivirga ehrenbergii KMM 6017.</title>
        <authorList>
            <person name="Selvaratnam C."/>
            <person name="Thevarajoo S."/>
            <person name="Goh K.M."/>
            <person name="Ee R."/>
            <person name="Chan K.-G."/>
            <person name="Chong C.S."/>
        </authorList>
    </citation>
    <scope>NUCLEOTIDE SEQUENCE [LARGE SCALE GENOMIC DNA]</scope>
    <source>
        <strain evidence="4">KMM 6017</strain>
    </source>
</reference>
<organism evidence="4 5">
    <name type="scientific">Roseivirga ehrenbergii (strain DSM 102268 / JCM 13514 / KCTC 12282 / NCIMB 14502 / KMM 6017)</name>
    <dbReference type="NCBI Taxonomy" id="279360"/>
    <lineage>
        <taxon>Bacteria</taxon>
        <taxon>Pseudomonadati</taxon>
        <taxon>Bacteroidota</taxon>
        <taxon>Cytophagia</taxon>
        <taxon>Cytophagales</taxon>
        <taxon>Roseivirgaceae</taxon>
        <taxon>Roseivirga</taxon>
    </lineage>
</organism>
<protein>
    <recommendedName>
        <fullName evidence="3">Response regulatory domain-containing protein</fullName>
    </recommendedName>
</protein>
<evidence type="ECO:0000256" key="2">
    <source>
        <dbReference type="PROSITE-ProRule" id="PRU00169"/>
    </source>
</evidence>